<comment type="subcellular location">
    <subcellularLocation>
        <location evidence="1">Cell membrane</location>
        <topology evidence="1">Single-pass membrane protein</topology>
    </subcellularLocation>
    <subcellularLocation>
        <location evidence="7">Cell membrane</location>
        <topology evidence="7">Single-pass type II membrane protein</topology>
    </subcellularLocation>
</comment>
<keyword evidence="6 8" id="KW-0472">Membrane</keyword>
<dbReference type="Gene3D" id="3.30.420.270">
    <property type="match status" value="1"/>
</dbReference>
<gene>
    <name evidence="9" type="ORF">AOC33_09025</name>
</gene>
<reference evidence="9 10" key="1">
    <citation type="submission" date="2017-06" db="EMBL/GenBank/DDBJ databases">
        <title>Reclassification of a Polynucleobacter cosmopolitanus strain isolated from tropical Lake Victoria as Polynucleobacter victoriensis comb. nov.</title>
        <authorList>
            <person name="Hahn M.W."/>
        </authorList>
    </citation>
    <scope>NUCLEOTIDE SEQUENCE [LARGE SCALE GENOMIC DNA]</scope>
    <source>
        <strain evidence="9 10">MWH-MoIso2</strain>
    </source>
</reference>
<organism evidence="9 10">
    <name type="scientific">Polynucleobacter cosmopolitanus</name>
    <dbReference type="NCBI Taxonomy" id="351345"/>
    <lineage>
        <taxon>Bacteria</taxon>
        <taxon>Pseudomonadati</taxon>
        <taxon>Pseudomonadota</taxon>
        <taxon>Betaproteobacteria</taxon>
        <taxon>Burkholderiales</taxon>
        <taxon>Burkholderiaceae</taxon>
        <taxon>Polynucleobacter</taxon>
    </lineage>
</organism>
<evidence type="ECO:0000256" key="3">
    <source>
        <dbReference type="ARBA" id="ARBA00022475"/>
    </source>
</evidence>
<evidence type="ECO:0000256" key="2">
    <source>
        <dbReference type="ARBA" id="ARBA00005811"/>
    </source>
</evidence>
<dbReference type="InterPro" id="IPR003400">
    <property type="entry name" value="ExbD"/>
</dbReference>
<sequence length="136" mass="14643">MTSQKSEDSLMAELNVTPLVDVMLVLLVIFIVTAPLIVPQSMKVNLPKTQAVAQQDNAKNAQLIVESNGQATFEGQQVSDKDLGQLLKDKSSTPQFQLQVSADKAVPYGRVAEIMAIAQANGVTKMSFVSVPVTKK</sequence>
<comment type="similarity">
    <text evidence="2 7">Belongs to the ExbD/TolR family.</text>
</comment>
<dbReference type="PANTHER" id="PTHR30558">
    <property type="entry name" value="EXBD MEMBRANE COMPONENT OF PMF-DRIVEN MACROMOLECULE IMPORT SYSTEM"/>
    <property type="match status" value="1"/>
</dbReference>
<dbReference type="PANTHER" id="PTHR30558:SF7">
    <property type="entry name" value="TOL-PAL SYSTEM PROTEIN TOLR"/>
    <property type="match status" value="1"/>
</dbReference>
<dbReference type="AlphaFoldDB" id="A0A229FTA9"/>
<evidence type="ECO:0000256" key="6">
    <source>
        <dbReference type="ARBA" id="ARBA00023136"/>
    </source>
</evidence>
<protein>
    <submittedName>
        <fullName evidence="9">Biopolymer transporter ExbD</fullName>
    </submittedName>
</protein>
<keyword evidence="4 7" id="KW-0812">Transmembrane</keyword>
<keyword evidence="3" id="KW-1003">Cell membrane</keyword>
<evidence type="ECO:0000256" key="4">
    <source>
        <dbReference type="ARBA" id="ARBA00022692"/>
    </source>
</evidence>
<name>A0A229FTA9_9BURK</name>
<dbReference type="Pfam" id="PF02472">
    <property type="entry name" value="ExbD"/>
    <property type="match status" value="1"/>
</dbReference>
<keyword evidence="7" id="KW-0813">Transport</keyword>
<comment type="caution">
    <text evidence="9">The sequence shown here is derived from an EMBL/GenBank/DDBJ whole genome shotgun (WGS) entry which is preliminary data.</text>
</comment>
<dbReference type="OrthoDB" id="9798629at2"/>
<evidence type="ECO:0000256" key="1">
    <source>
        <dbReference type="ARBA" id="ARBA00004162"/>
    </source>
</evidence>
<keyword evidence="5 8" id="KW-1133">Transmembrane helix</keyword>
<evidence type="ECO:0000256" key="5">
    <source>
        <dbReference type="ARBA" id="ARBA00022989"/>
    </source>
</evidence>
<accession>A0A229FTA9</accession>
<dbReference type="GO" id="GO:0005886">
    <property type="term" value="C:plasma membrane"/>
    <property type="evidence" value="ECO:0007669"/>
    <property type="project" value="UniProtKB-SubCell"/>
</dbReference>
<evidence type="ECO:0000256" key="7">
    <source>
        <dbReference type="RuleBase" id="RU003879"/>
    </source>
</evidence>
<proteinExistence type="inferred from homology"/>
<keyword evidence="7" id="KW-0653">Protein transport</keyword>
<keyword evidence="10" id="KW-1185">Reference proteome</keyword>
<evidence type="ECO:0000256" key="8">
    <source>
        <dbReference type="SAM" id="Phobius"/>
    </source>
</evidence>
<dbReference type="GO" id="GO:0022857">
    <property type="term" value="F:transmembrane transporter activity"/>
    <property type="evidence" value="ECO:0007669"/>
    <property type="project" value="InterPro"/>
</dbReference>
<evidence type="ECO:0000313" key="9">
    <source>
        <dbReference type="EMBL" id="OXL14659.1"/>
    </source>
</evidence>
<dbReference type="Proteomes" id="UP000215188">
    <property type="component" value="Unassembled WGS sequence"/>
</dbReference>
<dbReference type="EMBL" id="NJGG01000003">
    <property type="protein sequence ID" value="OXL14659.1"/>
    <property type="molecule type" value="Genomic_DNA"/>
</dbReference>
<feature type="transmembrane region" description="Helical" evidence="8">
    <location>
        <begin position="20"/>
        <end position="38"/>
    </location>
</feature>
<evidence type="ECO:0000313" key="10">
    <source>
        <dbReference type="Proteomes" id="UP000215188"/>
    </source>
</evidence>
<dbReference type="GO" id="GO:0015031">
    <property type="term" value="P:protein transport"/>
    <property type="evidence" value="ECO:0007669"/>
    <property type="project" value="UniProtKB-KW"/>
</dbReference>